<dbReference type="EMBL" id="JABMCH010000058">
    <property type="protein sequence ID" value="NUU46564.1"/>
    <property type="molecule type" value="Genomic_DNA"/>
</dbReference>
<dbReference type="PANTHER" id="PTHR43737:SF1">
    <property type="entry name" value="DUF1501 DOMAIN-CONTAINING PROTEIN"/>
    <property type="match status" value="1"/>
</dbReference>
<keyword evidence="2" id="KW-1185">Reference proteome</keyword>
<dbReference type="AlphaFoldDB" id="A0A7Y6EET0"/>
<gene>
    <name evidence="1" type="ORF">HP438_06195</name>
</gene>
<evidence type="ECO:0000313" key="1">
    <source>
        <dbReference type="EMBL" id="NUU46564.1"/>
    </source>
</evidence>
<dbReference type="Pfam" id="PF08811">
    <property type="entry name" value="DUF1800"/>
    <property type="match status" value="1"/>
</dbReference>
<dbReference type="RefSeq" id="WP_175311200.1">
    <property type="nucleotide sequence ID" value="NZ_CBCRYR010000064.1"/>
</dbReference>
<sequence>MLASIARQVAVSGWNPMMGRDILAEPVTAAADDGAGTPVVATRSAGSAMGTGGALLPLLALAACGDGGGGSTASASGSTSATPAAATTPVVVVNAAPTPTEASRFLAQATMGATRSTIDAVVSRGYDGWLTDQMALPRATTHWDWLVANGYDAATNRNYLSGLDPTLWRQMIVEPDQLRQRVGMALLDILVVGIDGVSDQWRAFSMAAYVDILLDNAFGNYRDILGAITTNFAMGSFLTFMYNKKANPTTGAQPDENYARELMQLFTLGLYQMNMDGSLKMNGGQPMETYVQADVSGLARVFTGLSPATADTSTPARYRMPMVINAGINETGASSFLGTTVTGGGMAAVKSALDTIFAHPNVPPFISKQLIQRLVTSNPSPGYINRVASKFVDNGQGVRGDMKAVIRAILLDSEARNLPTAATTGKLREPVLRLTGWARAFGVNSPSNAWGIGDTSNPTTRLGQAKGHSPSVFNFYRPGYTPAGTSLASSGLVAPEFQITNEQSVVAYVNYMYGLIANGTGDVKADYTAILTLAADSKALVDEINLVLAAGQLSAATVTAIRGAVDSVSATATNGPINRVGIAILLTMASPEYLNLR</sequence>
<name>A0A7Y6EET0_9SPHN</name>
<dbReference type="InterPro" id="IPR014917">
    <property type="entry name" value="DUF1800"/>
</dbReference>
<proteinExistence type="predicted"/>
<protein>
    <submittedName>
        <fullName evidence="1">DUF1800 domain-containing protein</fullName>
    </submittedName>
</protein>
<dbReference type="PANTHER" id="PTHR43737">
    <property type="entry name" value="BLL7424 PROTEIN"/>
    <property type="match status" value="1"/>
</dbReference>
<accession>A0A7Y6EET0</accession>
<evidence type="ECO:0000313" key="2">
    <source>
        <dbReference type="Proteomes" id="UP000536441"/>
    </source>
</evidence>
<organism evidence="1 2">
    <name type="scientific">Sphingomonas zeae</name>
    <dbReference type="NCBI Taxonomy" id="1646122"/>
    <lineage>
        <taxon>Bacteria</taxon>
        <taxon>Pseudomonadati</taxon>
        <taxon>Pseudomonadota</taxon>
        <taxon>Alphaproteobacteria</taxon>
        <taxon>Sphingomonadales</taxon>
        <taxon>Sphingomonadaceae</taxon>
        <taxon>Sphingomonas</taxon>
    </lineage>
</organism>
<comment type="caution">
    <text evidence="1">The sequence shown here is derived from an EMBL/GenBank/DDBJ whole genome shotgun (WGS) entry which is preliminary data.</text>
</comment>
<reference evidence="1 2" key="1">
    <citation type="submission" date="2020-05" db="EMBL/GenBank/DDBJ databases">
        <title>Genome Sequencing of Type Strains.</title>
        <authorList>
            <person name="Lemaire J.F."/>
            <person name="Inderbitzin P."/>
            <person name="Gregorio O.A."/>
            <person name="Collins S.B."/>
            <person name="Wespe N."/>
            <person name="Knight-Connoni V."/>
        </authorList>
    </citation>
    <scope>NUCLEOTIDE SEQUENCE [LARGE SCALE GENOMIC DNA]</scope>
    <source>
        <strain evidence="1 2">DSM 100049</strain>
    </source>
</reference>
<dbReference type="Proteomes" id="UP000536441">
    <property type="component" value="Unassembled WGS sequence"/>
</dbReference>